<dbReference type="InterPro" id="IPR016715">
    <property type="entry name" value="PAF_acetylhydro_eukaryote"/>
</dbReference>
<dbReference type="EMBL" id="KN847493">
    <property type="protein sequence ID" value="KIW18883.1"/>
    <property type="molecule type" value="Genomic_DNA"/>
</dbReference>
<keyword evidence="2 4" id="KW-0442">Lipid degradation</keyword>
<dbReference type="Gene3D" id="3.40.50.1820">
    <property type="entry name" value="alpha/beta hydrolase"/>
    <property type="match status" value="1"/>
</dbReference>
<dbReference type="HOGENOM" id="CLU_024458_0_0_1"/>
<feature type="region of interest" description="Disordered" evidence="5">
    <location>
        <begin position="379"/>
        <end position="462"/>
    </location>
</feature>
<dbReference type="Pfam" id="PF03403">
    <property type="entry name" value="PAF-AH_p_II"/>
    <property type="match status" value="1"/>
</dbReference>
<evidence type="ECO:0000256" key="4">
    <source>
        <dbReference type="PIRNR" id="PIRNR018169"/>
    </source>
</evidence>
<dbReference type="PANTHER" id="PTHR10272">
    <property type="entry name" value="PLATELET-ACTIVATING FACTOR ACETYLHYDROLASE"/>
    <property type="match status" value="1"/>
</dbReference>
<proteinExistence type="inferred from homology"/>
<dbReference type="AlphaFoldDB" id="A0A0D2BIX8"/>
<organism evidence="6 7">
    <name type="scientific">Exophiala spinifera</name>
    <dbReference type="NCBI Taxonomy" id="91928"/>
    <lineage>
        <taxon>Eukaryota</taxon>
        <taxon>Fungi</taxon>
        <taxon>Dikarya</taxon>
        <taxon>Ascomycota</taxon>
        <taxon>Pezizomycotina</taxon>
        <taxon>Eurotiomycetes</taxon>
        <taxon>Chaetothyriomycetidae</taxon>
        <taxon>Chaetothyriales</taxon>
        <taxon>Herpotrichiellaceae</taxon>
        <taxon>Exophiala</taxon>
    </lineage>
</organism>
<evidence type="ECO:0000313" key="6">
    <source>
        <dbReference type="EMBL" id="KIW18883.1"/>
    </source>
</evidence>
<protein>
    <recommendedName>
        <fullName evidence="4">Putative phospholipase</fullName>
        <ecNumber evidence="4">3.1.1.47</ecNumber>
    </recommendedName>
</protein>
<evidence type="ECO:0000256" key="2">
    <source>
        <dbReference type="ARBA" id="ARBA00022963"/>
    </source>
</evidence>
<evidence type="ECO:0000256" key="5">
    <source>
        <dbReference type="SAM" id="MobiDB-lite"/>
    </source>
</evidence>
<accession>A0A0D2BIX8</accession>
<name>A0A0D2BIX8_9EURO</name>
<evidence type="ECO:0000313" key="7">
    <source>
        <dbReference type="Proteomes" id="UP000053328"/>
    </source>
</evidence>
<dbReference type="InterPro" id="IPR029058">
    <property type="entry name" value="AB_hydrolase_fold"/>
</dbReference>
<dbReference type="GeneID" id="27330255"/>
<dbReference type="Proteomes" id="UP000053328">
    <property type="component" value="Unassembled WGS sequence"/>
</dbReference>
<keyword evidence="7" id="KW-1185">Reference proteome</keyword>
<dbReference type="VEuPathDB" id="FungiDB:PV08_03172"/>
<dbReference type="OrthoDB" id="2363873at2759"/>
<dbReference type="SUPFAM" id="SSF53474">
    <property type="entry name" value="alpha/beta-Hydrolases"/>
    <property type="match status" value="1"/>
</dbReference>
<gene>
    <name evidence="6" type="ORF">PV08_03172</name>
</gene>
<keyword evidence="1 4" id="KW-0378">Hydrolase</keyword>
<comment type="catalytic activity">
    <reaction evidence="4">
        <text>a 1-O-alkyl-2-acetyl-sn-glycero-3-phosphocholine + H2O = a 1-O-alkyl-sn-glycero-3-phosphocholine + acetate + H(+)</text>
        <dbReference type="Rhea" id="RHEA:17777"/>
        <dbReference type="ChEBI" id="CHEBI:15377"/>
        <dbReference type="ChEBI" id="CHEBI:15378"/>
        <dbReference type="ChEBI" id="CHEBI:30089"/>
        <dbReference type="ChEBI" id="CHEBI:30909"/>
        <dbReference type="ChEBI" id="CHEBI:36707"/>
        <dbReference type="EC" id="3.1.1.47"/>
    </reaction>
</comment>
<evidence type="ECO:0000256" key="3">
    <source>
        <dbReference type="ARBA" id="ARBA00023098"/>
    </source>
</evidence>
<feature type="compositionally biased region" description="Low complexity" evidence="5">
    <location>
        <begin position="430"/>
        <end position="444"/>
    </location>
</feature>
<dbReference type="EC" id="3.1.1.47" evidence="4"/>
<sequence>MIPSYLNPIPSLPKPLGPHKVGTTELEIPVSEIPSSSPVPDQRVATVKFRVFYPATESATLKKSSVPWLPRPQRTWQQAYASFLGANPRVSSFFSYLPFTINYTTLPALADAPLLSRDSPTLFPMAIFSHGLGGNFNTYSSICTSLASFGVVCVAPEHRDGSAPTSLIRSADGSTTAIPYQKLAHSPTAEVLNARNAQLRIRLWELELLFTALTGLNEGKEFTNYASSDTTVPEEMPSFENKLNLRPGQVSWVGHSFGAATIVQFIKSVYYHESLPSLKGTPYENDMDWRPLYKPAANHDLVRQITPSSPVGLLDLWTMPLRGEVTQWLWERPLPCYDRKADDSTTPNVVAIVTAEFYKYTDLLNRMKASLSADPVESMHSFDSRKSSSPSDTSIGVEPTVSPPLDKAALEPELSTERVGSAAASDGVESQSPSPLSSRTSTPSNESMSKERDSSASSSMTSFTPMVESQDGITPKLFLIPNSAHLSQSDFGVLFPRLTRYLMNAQEPEETLNLNVRAVLAVMRGAGLDTAAYRSGEDSNTEIDTILTHRCTEKRFVPVPLTS</sequence>
<dbReference type="PANTHER" id="PTHR10272:SF7">
    <property type="entry name" value="PHOSPHOLIPASE-RELATED"/>
    <property type="match status" value="1"/>
</dbReference>
<comment type="similarity">
    <text evidence="4">Belongs to the serine esterase family.</text>
</comment>
<reference evidence="6 7" key="1">
    <citation type="submission" date="2015-01" db="EMBL/GenBank/DDBJ databases">
        <title>The Genome Sequence of Exophiala spinifera CBS89968.</title>
        <authorList>
            <consortium name="The Broad Institute Genomics Platform"/>
            <person name="Cuomo C."/>
            <person name="de Hoog S."/>
            <person name="Gorbushina A."/>
            <person name="Stielow B."/>
            <person name="Teixiera M."/>
            <person name="Abouelleil A."/>
            <person name="Chapman S.B."/>
            <person name="Priest M."/>
            <person name="Young S.K."/>
            <person name="Wortman J."/>
            <person name="Nusbaum C."/>
            <person name="Birren B."/>
        </authorList>
    </citation>
    <scope>NUCLEOTIDE SEQUENCE [LARGE SCALE GENOMIC DNA]</scope>
    <source>
        <strain evidence="6 7">CBS 89968</strain>
    </source>
</reference>
<dbReference type="PIRSF" id="PIRSF018169">
    <property type="entry name" value="PAF_acetylhydrolase"/>
    <property type="match status" value="1"/>
</dbReference>
<keyword evidence="3 4" id="KW-0443">Lipid metabolism</keyword>
<dbReference type="RefSeq" id="XP_016239099.1">
    <property type="nucleotide sequence ID" value="XM_016377529.1"/>
</dbReference>
<dbReference type="GO" id="GO:0003847">
    <property type="term" value="F:1-alkyl-2-acetylglycerophosphocholine esterase activity"/>
    <property type="evidence" value="ECO:0007669"/>
    <property type="project" value="UniProtKB-UniRule"/>
</dbReference>
<dbReference type="GO" id="GO:0016042">
    <property type="term" value="P:lipid catabolic process"/>
    <property type="evidence" value="ECO:0007669"/>
    <property type="project" value="UniProtKB-KW"/>
</dbReference>
<evidence type="ECO:0000256" key="1">
    <source>
        <dbReference type="ARBA" id="ARBA00022801"/>
    </source>
</evidence>
<dbReference type="STRING" id="91928.A0A0D2BIX8"/>